<name>A0A4Y2LJC9_ARAVE</name>
<gene>
    <name evidence="1" type="ORF">AVEN_45749_1</name>
</gene>
<evidence type="ECO:0000313" key="2">
    <source>
        <dbReference type="Proteomes" id="UP000499080"/>
    </source>
</evidence>
<organism evidence="1 2">
    <name type="scientific">Araneus ventricosus</name>
    <name type="common">Orbweaver spider</name>
    <name type="synonym">Epeira ventricosa</name>
    <dbReference type="NCBI Taxonomy" id="182803"/>
    <lineage>
        <taxon>Eukaryota</taxon>
        <taxon>Metazoa</taxon>
        <taxon>Ecdysozoa</taxon>
        <taxon>Arthropoda</taxon>
        <taxon>Chelicerata</taxon>
        <taxon>Arachnida</taxon>
        <taxon>Araneae</taxon>
        <taxon>Araneomorphae</taxon>
        <taxon>Entelegynae</taxon>
        <taxon>Araneoidea</taxon>
        <taxon>Araneidae</taxon>
        <taxon>Araneus</taxon>
    </lineage>
</organism>
<evidence type="ECO:0000313" key="1">
    <source>
        <dbReference type="EMBL" id="GBN14885.1"/>
    </source>
</evidence>
<dbReference type="AlphaFoldDB" id="A0A4Y2LJC9"/>
<dbReference type="Proteomes" id="UP000499080">
    <property type="component" value="Unassembled WGS sequence"/>
</dbReference>
<dbReference type="EMBL" id="BGPR01005961">
    <property type="protein sequence ID" value="GBN14885.1"/>
    <property type="molecule type" value="Genomic_DNA"/>
</dbReference>
<reference evidence="1 2" key="1">
    <citation type="journal article" date="2019" name="Sci. Rep.">
        <title>Orb-weaving spider Araneus ventricosus genome elucidates the spidroin gene catalogue.</title>
        <authorList>
            <person name="Kono N."/>
            <person name="Nakamura H."/>
            <person name="Ohtoshi R."/>
            <person name="Moran D.A.P."/>
            <person name="Shinohara A."/>
            <person name="Yoshida Y."/>
            <person name="Fujiwara M."/>
            <person name="Mori M."/>
            <person name="Tomita M."/>
            <person name="Arakawa K."/>
        </authorList>
    </citation>
    <scope>NUCLEOTIDE SEQUENCE [LARGE SCALE GENOMIC DNA]</scope>
</reference>
<comment type="caution">
    <text evidence="1">The sequence shown here is derived from an EMBL/GenBank/DDBJ whole genome shotgun (WGS) entry which is preliminary data.</text>
</comment>
<keyword evidence="2" id="KW-1185">Reference proteome</keyword>
<sequence>MSEVDIDHAQFVTEPHRPRCRSQNFLGVCWRSGPPGHSDRSLRLIMLFKSFLISIPTERQPAKMKNTQCQKWDSNPRPHSWTRTLIALLQDKELP</sequence>
<accession>A0A4Y2LJC9</accession>
<protein>
    <submittedName>
        <fullName evidence="1">Uncharacterized protein</fullName>
    </submittedName>
</protein>
<proteinExistence type="predicted"/>